<evidence type="ECO:0000259" key="15">
    <source>
        <dbReference type="PROSITE" id="PS50832"/>
    </source>
</evidence>
<feature type="compositionally biased region" description="Low complexity" evidence="14">
    <location>
        <begin position="412"/>
        <end position="422"/>
    </location>
</feature>
<dbReference type="FunFam" id="2.40.50.140:FF:000071">
    <property type="entry name" value="Eukaryotic translation initiation factor 1A"/>
    <property type="match status" value="1"/>
</dbReference>
<dbReference type="Pfam" id="PF01176">
    <property type="entry name" value="eIF-1a"/>
    <property type="match status" value="1"/>
</dbReference>
<keyword evidence="6" id="KW-0694">RNA-binding</keyword>
<sequence length="1022" mass="114621">MPKNKDKGGKNRCRGKNENESEKRELVFKEDGQEYAQVIKMLGNGRLEAMCFDGVKRLCHIRGKLRKKVWINTSDIILVGLRDYQDNKADVILKYNADEARSLKAYGELPEHAKINETDTFGPGDDDEIQFDDIGDDDEDIDDDNKADVILKYNADEARSLKAYGELPEHAKINETDTFGPGDDDEIQFDDIGDDDEDIDDGRALRKGLGAGSTIAQLPCVWASLGRHLLAVGDLVVYIVSSARSDFLRISVLLMDGVCIWPALSSTQQRGNEELKITVFSLIGMDGFLKSDERQRLAKERREEREKCLAAREQQILEKQKRAKLQYEKQIEERWRKLEEQRQREDQKRAAVEEKRKQKLREEEERLEAMMRRSLERTQQLELKKKCSWAASLAAGPGGRDGESENTPPPLGLAATTLPPDAGATVTTAEPTNAPGGPLKSPYKSSPTRNTEKKMIASTSGMGDAGKKAPTGAEASQMEKVKRGQRVSASFPAVGFGSPLKRCDFPGGISKRPSSPVISKTTSKAYPQSPKTAKPLYQGSPVRYRFPPTPSEETLRKREKERSNKEREAASGQQAAGPHVEEAPEKHVADKQASEKHAAMGGKAESSTALGKPTAGTTDAGEAAKILAEKRRQARLQKEQEEQERLEKEEQDRVPAMLPVSSGLKDSGLTFHGCGRVLVEGGTDNGRKKGYWEQHSLGEEMEFIAQVVAFPILCICAEEEKRQKREELERKAEEERLRLEEEARKQEEEKKRQEEEKKRRDEEKKKQEEEEKRKAGEEAKRKAEEELLLKEKQEKEKQEKEQQEKAMIEKQKEAAEAKAREAAKQMRLEREQIMLQIEQERLERKKRIDEIMKRTRKSDVSPEVKFMITTKTLISQSEINGLNTCQEVNGVGHAAPETFSRDIFSNGLKPVGGLVHLDALDGKSNSLDDSTEEVQSMDVSPVSKEELISIPEFSPVSEMIPGVSLDQNGTGNARALQDLLDFTGPPTFPKRSSENLSLDDCNKNLIEGFNSPGQETTLNTFC</sequence>
<reference evidence="17" key="1">
    <citation type="submission" date="2012-07" db="EMBL/GenBank/DDBJ databases">
        <title>Genome of the Chinese tree shrew, a rising model animal genetically related to primates.</title>
        <authorList>
            <person name="Zhang G."/>
            <person name="Fan Y."/>
            <person name="Yao Y."/>
            <person name="Huang Z."/>
        </authorList>
    </citation>
    <scope>NUCLEOTIDE SEQUENCE [LARGE SCALE GENOMIC DNA]</scope>
</reference>
<evidence type="ECO:0000256" key="5">
    <source>
        <dbReference type="ARBA" id="ARBA00022540"/>
    </source>
</evidence>
<gene>
    <name evidence="16" type="ORF">TREES_T100000344</name>
</gene>
<protein>
    <recommendedName>
        <fullName evidence="10">Eukaryotic translation initiation factor 4C</fullName>
    </recommendedName>
</protein>
<evidence type="ECO:0000256" key="10">
    <source>
        <dbReference type="ARBA" id="ARBA00032507"/>
    </source>
</evidence>
<feature type="domain" description="S1-like" evidence="15">
    <location>
        <begin position="22"/>
        <end position="96"/>
    </location>
</feature>
<evidence type="ECO:0000256" key="14">
    <source>
        <dbReference type="SAM" id="MobiDB-lite"/>
    </source>
</evidence>
<dbReference type="InterPro" id="IPR008604">
    <property type="entry name" value="MAP7_fam"/>
</dbReference>
<organism evidence="16 17">
    <name type="scientific">Tupaia chinensis</name>
    <name type="common">Chinese tree shrew</name>
    <name type="synonym">Tupaia belangeri chinensis</name>
    <dbReference type="NCBI Taxonomy" id="246437"/>
    <lineage>
        <taxon>Eukaryota</taxon>
        <taxon>Metazoa</taxon>
        <taxon>Chordata</taxon>
        <taxon>Craniata</taxon>
        <taxon>Vertebrata</taxon>
        <taxon>Euteleostomi</taxon>
        <taxon>Mammalia</taxon>
        <taxon>Eutheria</taxon>
        <taxon>Euarchontoglires</taxon>
        <taxon>Scandentia</taxon>
        <taxon>Tupaiidae</taxon>
        <taxon>Tupaia</taxon>
    </lineage>
</organism>
<keyword evidence="6" id="KW-0820">tRNA-binding</keyword>
<dbReference type="SMART" id="SM00652">
    <property type="entry name" value="eIF1a"/>
    <property type="match status" value="1"/>
</dbReference>
<feature type="region of interest" description="Disordered" evidence="14">
    <location>
        <begin position="393"/>
        <end position="666"/>
    </location>
</feature>
<feature type="region of interest" description="Disordered" evidence="14">
    <location>
        <begin position="722"/>
        <end position="816"/>
    </location>
</feature>
<keyword evidence="17" id="KW-1185">Reference proteome</keyword>
<evidence type="ECO:0000256" key="6">
    <source>
        <dbReference type="ARBA" id="ARBA00022555"/>
    </source>
</evidence>
<comment type="subunit">
    <text evidence="12">Component of the 43S pre-initiation complex (43S PIC), which is composed of the 40S ribosomal subunit, EIF1, eIF1A (EIF1AX), eIF3 complex, EIF5 and eIF2-GTP-initiator tRNA complex (eIF2 ternary complex). Interacts with EIF5; this interaction contributes to the maintenance of EIF1 within the open 43S PIC. Interacts through its C-terminal domain (CTD) with the CTD of EIF5B; from the location of the start codon by the 43S complex until the formation of the 80S complex.</text>
</comment>
<feature type="compositionally biased region" description="Polar residues" evidence="14">
    <location>
        <begin position="512"/>
        <end position="531"/>
    </location>
</feature>
<dbReference type="AlphaFoldDB" id="L9KXC4"/>
<comment type="function">
    <text evidence="11">Component of the 43S pre-initiation complex (43S PIC), which binds to the mRNA cap-proximal region, scans mRNA 5'-untranslated region, and locates the initiation codon. This protein enhances formation of the cap-proximal complex. Together with EIF1, facilitates scanning, start codon recognition, promotion of the assembly of 48S complex at the initiation codon (43S PIC becomes 48S PIC after the start codon is reached), and dissociation of aberrant complexes. After start codon location, together with EIF5B orients the initiator methionine-tRNA in a conformation that allows 60S ribosomal subunit joining to form the 80S initiation complex. Is released after 80S initiation complex formation, just after GTP hydrolysis by EIF5B, and before release of EIF5B. Its globular part is located in the A site of the 40S ribosomal subunit. Its interaction with EIF5 during scanning contribute to the maintenance of EIF1 within the open 43S PIC. In contrast to yeast orthologs, does not bind EIF1.</text>
</comment>
<dbReference type="FunCoup" id="L9KXC4">
    <property type="interactions" value="323"/>
</dbReference>
<dbReference type="InParanoid" id="L9KXC4"/>
<dbReference type="PROSITE" id="PS01262">
    <property type="entry name" value="IF1A"/>
    <property type="match status" value="1"/>
</dbReference>
<dbReference type="Proteomes" id="UP000011518">
    <property type="component" value="Unassembled WGS sequence"/>
</dbReference>
<evidence type="ECO:0000256" key="8">
    <source>
        <dbReference type="ARBA" id="ARBA00023054"/>
    </source>
</evidence>
<dbReference type="NCBIfam" id="TIGR00523">
    <property type="entry name" value="eIF-1A"/>
    <property type="match status" value="1"/>
</dbReference>
<dbReference type="GO" id="GO:0015630">
    <property type="term" value="C:microtubule cytoskeleton"/>
    <property type="evidence" value="ECO:0007669"/>
    <property type="project" value="InterPro"/>
</dbReference>
<dbReference type="GO" id="GO:0003743">
    <property type="term" value="F:translation initiation factor activity"/>
    <property type="evidence" value="ECO:0007669"/>
    <property type="project" value="UniProtKB-UniRule"/>
</dbReference>
<dbReference type="Pfam" id="PF05672">
    <property type="entry name" value="MAP7"/>
    <property type="match status" value="2"/>
</dbReference>
<dbReference type="InterPro" id="IPR012340">
    <property type="entry name" value="NA-bd_OB-fold"/>
</dbReference>
<dbReference type="InterPro" id="IPR006196">
    <property type="entry name" value="RNA-binding_domain_S1_IF1"/>
</dbReference>
<keyword evidence="5 13" id="KW-0396">Initiation factor</keyword>
<name>L9KXC4_TUPCH</name>
<reference evidence="17" key="2">
    <citation type="journal article" date="2013" name="Nat. Commun.">
        <title>Genome of the Chinese tree shrew.</title>
        <authorList>
            <person name="Fan Y."/>
            <person name="Huang Z.Y."/>
            <person name="Cao C.C."/>
            <person name="Chen C.S."/>
            <person name="Chen Y.X."/>
            <person name="Fan D.D."/>
            <person name="He J."/>
            <person name="Hou H.L."/>
            <person name="Hu L."/>
            <person name="Hu X.T."/>
            <person name="Jiang X.T."/>
            <person name="Lai R."/>
            <person name="Lang Y.S."/>
            <person name="Liang B."/>
            <person name="Liao S.G."/>
            <person name="Mu D."/>
            <person name="Ma Y.Y."/>
            <person name="Niu Y.Y."/>
            <person name="Sun X.Q."/>
            <person name="Xia J.Q."/>
            <person name="Xiao J."/>
            <person name="Xiong Z.Q."/>
            <person name="Xu L."/>
            <person name="Yang L."/>
            <person name="Zhang Y."/>
            <person name="Zhao W."/>
            <person name="Zhao X.D."/>
            <person name="Zheng Y.T."/>
            <person name="Zhou J.M."/>
            <person name="Zhu Y.B."/>
            <person name="Zhang G.J."/>
            <person name="Wang J."/>
            <person name="Yao Y.G."/>
        </authorList>
    </citation>
    <scope>NUCLEOTIDE SEQUENCE [LARGE SCALE GENOMIC DNA]</scope>
</reference>
<keyword evidence="7 13" id="KW-0648">Protein biosynthesis</keyword>
<dbReference type="PANTHER" id="PTHR15073:SF3">
    <property type="entry name" value="MAP7 DOMAIN-CONTAINING PROTEIN 2"/>
    <property type="match status" value="1"/>
</dbReference>
<keyword evidence="8" id="KW-0175">Coiled coil</keyword>
<evidence type="ECO:0000256" key="3">
    <source>
        <dbReference type="ARBA" id="ARBA00007525"/>
    </source>
</evidence>
<feature type="region of interest" description="Disordered" evidence="14">
    <location>
        <begin position="1"/>
        <end position="24"/>
    </location>
</feature>
<evidence type="ECO:0000256" key="9">
    <source>
        <dbReference type="ARBA" id="ARBA00023212"/>
    </source>
</evidence>
<keyword evidence="4" id="KW-0963">Cytoplasm</keyword>
<dbReference type="InterPro" id="IPR018104">
    <property type="entry name" value="TIF_eIF-1A_CS"/>
</dbReference>
<evidence type="ECO:0000313" key="17">
    <source>
        <dbReference type="Proteomes" id="UP000011518"/>
    </source>
</evidence>
<evidence type="ECO:0000256" key="1">
    <source>
        <dbReference type="ARBA" id="ARBA00004245"/>
    </source>
</evidence>
<evidence type="ECO:0000256" key="12">
    <source>
        <dbReference type="ARBA" id="ARBA00047113"/>
    </source>
</evidence>
<feature type="compositionally biased region" description="Basic and acidic residues" evidence="14">
    <location>
        <begin position="579"/>
        <end position="598"/>
    </location>
</feature>
<dbReference type="InterPro" id="IPR051483">
    <property type="entry name" value="MAP7_domain-containing"/>
</dbReference>
<dbReference type="STRING" id="246437.L9KXC4"/>
<comment type="subcellular location">
    <subcellularLocation>
        <location evidence="1">Cytoplasm</location>
        <location evidence="1">Cytoskeleton</location>
    </subcellularLocation>
</comment>
<dbReference type="HAMAP" id="MF_00216">
    <property type="entry name" value="aIF_1A"/>
    <property type="match status" value="1"/>
</dbReference>
<dbReference type="GO" id="GO:0000226">
    <property type="term" value="P:microtubule cytoskeleton organization"/>
    <property type="evidence" value="ECO:0007669"/>
    <property type="project" value="InterPro"/>
</dbReference>
<evidence type="ECO:0000256" key="13">
    <source>
        <dbReference type="PROSITE-ProRule" id="PRU00181"/>
    </source>
</evidence>
<evidence type="ECO:0000313" key="16">
    <source>
        <dbReference type="EMBL" id="ELW67565.1"/>
    </source>
</evidence>
<evidence type="ECO:0000256" key="7">
    <source>
        <dbReference type="ARBA" id="ARBA00022917"/>
    </source>
</evidence>
<evidence type="ECO:0000256" key="4">
    <source>
        <dbReference type="ARBA" id="ARBA00022490"/>
    </source>
</evidence>
<dbReference type="eggNOG" id="KOG3403">
    <property type="taxonomic scope" value="Eukaryota"/>
</dbReference>
<evidence type="ECO:0000256" key="2">
    <source>
        <dbReference type="ARBA" id="ARBA00007392"/>
    </source>
</evidence>
<dbReference type="CDD" id="cd05793">
    <property type="entry name" value="S1_IF1A"/>
    <property type="match status" value="1"/>
</dbReference>
<evidence type="ECO:0000256" key="11">
    <source>
        <dbReference type="ARBA" id="ARBA00045454"/>
    </source>
</evidence>
<dbReference type="Gene3D" id="2.40.50.140">
    <property type="entry name" value="Nucleic acid-binding proteins"/>
    <property type="match status" value="2"/>
</dbReference>
<comment type="similarity">
    <text evidence="3">Belongs to the MAP7 family.</text>
</comment>
<feature type="compositionally biased region" description="Basic and acidic residues" evidence="14">
    <location>
        <begin position="627"/>
        <end position="653"/>
    </location>
</feature>
<dbReference type="InterPro" id="IPR001253">
    <property type="entry name" value="TIF_eIF-1A"/>
</dbReference>
<dbReference type="SUPFAM" id="SSF50249">
    <property type="entry name" value="Nucleic acid-binding proteins"/>
    <property type="match status" value="2"/>
</dbReference>
<dbReference type="PANTHER" id="PTHR15073">
    <property type="entry name" value="MICROTUBULE-ASSOCIATED PROTEIN"/>
    <property type="match status" value="1"/>
</dbReference>
<comment type="similarity">
    <text evidence="2">Belongs to the eIF-1A family.</text>
</comment>
<dbReference type="PROSITE" id="PS50832">
    <property type="entry name" value="S1_IF1_TYPE"/>
    <property type="match status" value="1"/>
</dbReference>
<dbReference type="GO" id="GO:0000049">
    <property type="term" value="F:tRNA binding"/>
    <property type="evidence" value="ECO:0007669"/>
    <property type="project" value="UniProtKB-KW"/>
</dbReference>
<feature type="compositionally biased region" description="Basic and acidic residues" evidence="14">
    <location>
        <begin position="553"/>
        <end position="569"/>
    </location>
</feature>
<accession>L9KXC4</accession>
<dbReference type="EMBL" id="KB320606">
    <property type="protein sequence ID" value="ELW67565.1"/>
    <property type="molecule type" value="Genomic_DNA"/>
</dbReference>
<keyword evidence="9" id="KW-0206">Cytoskeleton</keyword>
<proteinExistence type="inferred from homology"/>
<feature type="region of interest" description="Disordered" evidence="14">
    <location>
        <begin position="339"/>
        <end position="363"/>
    </location>
</feature>